<feature type="transmembrane region" description="Helical" evidence="14">
    <location>
        <begin position="161"/>
        <end position="180"/>
    </location>
</feature>
<evidence type="ECO:0000256" key="9">
    <source>
        <dbReference type="ARBA" id="ARBA00023098"/>
    </source>
</evidence>
<name>A0A0M0K9Y8_9EUKA</name>
<evidence type="ECO:0000256" key="2">
    <source>
        <dbReference type="ARBA" id="ARBA00005402"/>
    </source>
</evidence>
<gene>
    <name evidence="15" type="ORF">Ctob_012037</name>
</gene>
<evidence type="ECO:0000256" key="11">
    <source>
        <dbReference type="ARBA" id="ARBA00023166"/>
    </source>
</evidence>
<keyword evidence="9" id="KW-0443">Lipid metabolism</keyword>
<evidence type="ECO:0000313" key="16">
    <source>
        <dbReference type="Proteomes" id="UP000037460"/>
    </source>
</evidence>
<dbReference type="InterPro" id="IPR001171">
    <property type="entry name" value="ERG24_DHCR-like"/>
</dbReference>
<keyword evidence="4 14" id="KW-0812">Transmembrane</keyword>
<protein>
    <submittedName>
        <fullName evidence="15">Uncharacterized protein</fullName>
    </submittedName>
</protein>
<evidence type="ECO:0000256" key="8">
    <source>
        <dbReference type="ARBA" id="ARBA00023011"/>
    </source>
</evidence>
<keyword evidence="3" id="KW-0444">Lipid biosynthesis</keyword>
<evidence type="ECO:0000313" key="15">
    <source>
        <dbReference type="EMBL" id="KOO35635.1"/>
    </source>
</evidence>
<evidence type="ECO:0000256" key="3">
    <source>
        <dbReference type="ARBA" id="ARBA00022516"/>
    </source>
</evidence>
<keyword evidence="11" id="KW-1207">Sterol metabolism</keyword>
<keyword evidence="5" id="KW-0752">Steroid biosynthesis</keyword>
<dbReference type="Pfam" id="PF01222">
    <property type="entry name" value="ERG4_ERG24"/>
    <property type="match status" value="1"/>
</dbReference>
<dbReference type="PANTHER" id="PTHR21257">
    <property type="entry name" value="DELTA(14)-STEROL REDUCTASE"/>
    <property type="match status" value="1"/>
</dbReference>
<evidence type="ECO:0000256" key="5">
    <source>
        <dbReference type="ARBA" id="ARBA00022955"/>
    </source>
</evidence>
<dbReference type="EMBL" id="JWZX01000799">
    <property type="protein sequence ID" value="KOO35635.1"/>
    <property type="molecule type" value="Genomic_DNA"/>
</dbReference>
<dbReference type="PROSITE" id="PS01017">
    <property type="entry name" value="STEROL_REDUCT_1"/>
    <property type="match status" value="1"/>
</dbReference>
<dbReference type="InterPro" id="IPR018083">
    <property type="entry name" value="Sterol_reductase_CS"/>
</dbReference>
<feature type="transmembrane region" description="Helical" evidence="14">
    <location>
        <begin position="387"/>
        <end position="409"/>
    </location>
</feature>
<dbReference type="GO" id="GO:0016126">
    <property type="term" value="P:sterol biosynthetic process"/>
    <property type="evidence" value="ECO:0007669"/>
    <property type="project" value="UniProtKB-KW"/>
</dbReference>
<dbReference type="PANTHER" id="PTHR21257:SF52">
    <property type="entry name" value="DELTA(14)-STEROL REDUCTASE TM7SF2"/>
    <property type="match status" value="1"/>
</dbReference>
<accession>A0A0M0K9Y8</accession>
<keyword evidence="16" id="KW-1185">Reference proteome</keyword>
<dbReference type="AlphaFoldDB" id="A0A0M0K9Y8"/>
<dbReference type="OrthoDB" id="10262235at2759"/>
<evidence type="ECO:0000256" key="14">
    <source>
        <dbReference type="SAM" id="Phobius"/>
    </source>
</evidence>
<keyword evidence="6 14" id="KW-1133">Transmembrane helix</keyword>
<evidence type="ECO:0000256" key="12">
    <source>
        <dbReference type="ARBA" id="ARBA00023221"/>
    </source>
</evidence>
<feature type="transmembrane region" description="Helical" evidence="14">
    <location>
        <begin position="457"/>
        <end position="486"/>
    </location>
</feature>
<reference evidence="16" key="1">
    <citation type="journal article" date="2015" name="PLoS Genet.">
        <title>Genome Sequence and Transcriptome Analyses of Chrysochromulina tobin: Metabolic Tools for Enhanced Algal Fitness in the Prominent Order Prymnesiales (Haptophyceae).</title>
        <authorList>
            <person name="Hovde B.T."/>
            <person name="Deodato C.R."/>
            <person name="Hunsperger H.M."/>
            <person name="Ryken S.A."/>
            <person name="Yost W."/>
            <person name="Jha R.K."/>
            <person name="Patterson J."/>
            <person name="Monnat R.J. Jr."/>
            <person name="Barlow S.B."/>
            <person name="Starkenburg S.R."/>
            <person name="Cattolico R.A."/>
        </authorList>
    </citation>
    <scope>NUCLEOTIDE SEQUENCE</scope>
    <source>
        <strain evidence="16">CCMP291</strain>
    </source>
</reference>
<dbReference type="Proteomes" id="UP000037460">
    <property type="component" value="Unassembled WGS sequence"/>
</dbReference>
<feature type="transmembrane region" description="Helical" evidence="14">
    <location>
        <begin position="109"/>
        <end position="128"/>
    </location>
</feature>
<dbReference type="PROSITE" id="PS01018">
    <property type="entry name" value="STEROL_REDUCT_2"/>
    <property type="match status" value="1"/>
</dbReference>
<feature type="transmembrane region" description="Helical" evidence="14">
    <location>
        <begin position="364"/>
        <end position="381"/>
    </location>
</feature>
<evidence type="ECO:0000256" key="1">
    <source>
        <dbReference type="ARBA" id="ARBA00004141"/>
    </source>
</evidence>
<keyword evidence="12" id="KW-0753">Steroid metabolism</keyword>
<comment type="caution">
    <text evidence="15">The sequence shown here is derived from an EMBL/GenBank/DDBJ whole genome shotgun (WGS) entry which is preliminary data.</text>
</comment>
<evidence type="ECO:0000256" key="10">
    <source>
        <dbReference type="ARBA" id="ARBA00023136"/>
    </source>
</evidence>
<sequence>MPPRGKAPARGGAKSLLGAADLAKASPARAKASPARAKASPARAKASPARAKASPARAKSPAKAKSPARAPRSSPPTKLEPSVYETELKGWQTSTAPAAHSEYEFGGPLGAVAIIIFLPLVVYMLYFGCTKADCVTKWSDAYELPLKLYAGLTGPNSPSLWSWKAFLAVFLWIKLHFILYRVLPGATVPGVKLADGSHLNYYINAHLAFWLCVAVFVVLPAAGLYYKEPSTITLSLVYDHYLELTSAAIAYSFAMAAYCYAASFRRGELLAAGGQTGNAVYDFFIGRALNPRIGMLDLKVACELRPGLIGWMLLNLGMAFKQYERDGTVSGSMIAVNLGQAYYVWDALANEQAILTTMDVTTDGFGFMLAFGDLAWARILVDHDPQLPWWALVLVLALNVLGLCIFRGANSEKDAFRRNPNAPEVAHLQFLPTKRGTRLLTSGWWGMARKINYTGDWLMGLSWCLTCGGASPVAYFYAIYFAVLLIHRAVRDDHFCSVKYGADWETYKQKVPAVFVPGII</sequence>
<organism evidence="15 16">
    <name type="scientific">Chrysochromulina tobinii</name>
    <dbReference type="NCBI Taxonomy" id="1460289"/>
    <lineage>
        <taxon>Eukaryota</taxon>
        <taxon>Haptista</taxon>
        <taxon>Haptophyta</taxon>
        <taxon>Prymnesiophyceae</taxon>
        <taxon>Prymnesiales</taxon>
        <taxon>Chrysochromulinaceae</taxon>
        <taxon>Chrysochromulina</taxon>
    </lineage>
</organism>
<dbReference type="GO" id="GO:0050613">
    <property type="term" value="F:Delta14-sterol reductase activity"/>
    <property type="evidence" value="ECO:0007669"/>
    <property type="project" value="TreeGrafter"/>
</dbReference>
<keyword evidence="8" id="KW-0756">Sterol biosynthesis</keyword>
<dbReference type="Gene3D" id="1.20.120.1630">
    <property type="match status" value="1"/>
</dbReference>
<comment type="similarity">
    <text evidence="2">Belongs to the ERG4/ERG24 family.</text>
</comment>
<evidence type="ECO:0000256" key="13">
    <source>
        <dbReference type="SAM" id="MobiDB-lite"/>
    </source>
</evidence>
<feature type="compositionally biased region" description="Low complexity" evidence="13">
    <location>
        <begin position="23"/>
        <end position="76"/>
    </location>
</feature>
<feature type="transmembrane region" description="Helical" evidence="14">
    <location>
        <begin position="241"/>
        <end position="261"/>
    </location>
</feature>
<keyword evidence="10 14" id="KW-0472">Membrane</keyword>
<dbReference type="GO" id="GO:0005789">
    <property type="term" value="C:endoplasmic reticulum membrane"/>
    <property type="evidence" value="ECO:0007669"/>
    <property type="project" value="TreeGrafter"/>
</dbReference>
<evidence type="ECO:0000256" key="4">
    <source>
        <dbReference type="ARBA" id="ARBA00022692"/>
    </source>
</evidence>
<proteinExistence type="inferred from homology"/>
<keyword evidence="7" id="KW-0560">Oxidoreductase</keyword>
<feature type="transmembrane region" description="Helical" evidence="14">
    <location>
        <begin position="201"/>
        <end position="226"/>
    </location>
</feature>
<evidence type="ECO:0000256" key="7">
    <source>
        <dbReference type="ARBA" id="ARBA00023002"/>
    </source>
</evidence>
<feature type="region of interest" description="Disordered" evidence="13">
    <location>
        <begin position="1"/>
        <end position="83"/>
    </location>
</feature>
<evidence type="ECO:0000256" key="6">
    <source>
        <dbReference type="ARBA" id="ARBA00022989"/>
    </source>
</evidence>
<comment type="subcellular location">
    <subcellularLocation>
        <location evidence="1">Membrane</location>
        <topology evidence="1">Multi-pass membrane protein</topology>
    </subcellularLocation>
</comment>